<sequence length="86" mass="9631">MFYLVALTVFVLFILLLLAMFGGFCVHFQRRLRKAKLEKAELSREIGLSALDPAAPINISGNPIYEPFGLCADLQHIPRQAVTLNK</sequence>
<dbReference type="AlphaFoldDB" id="A0A0M3KEW2"/>
<organism evidence="4">
    <name type="scientific">Anisakis simplex</name>
    <name type="common">Herring worm</name>
    <dbReference type="NCBI Taxonomy" id="6269"/>
    <lineage>
        <taxon>Eukaryota</taxon>
        <taxon>Metazoa</taxon>
        <taxon>Ecdysozoa</taxon>
        <taxon>Nematoda</taxon>
        <taxon>Chromadorea</taxon>
        <taxon>Rhabditida</taxon>
        <taxon>Spirurina</taxon>
        <taxon>Ascaridomorpha</taxon>
        <taxon>Ascaridoidea</taxon>
        <taxon>Anisakidae</taxon>
        <taxon>Anisakis</taxon>
        <taxon>Anisakis simplex complex</taxon>
    </lineage>
</organism>
<keyword evidence="1" id="KW-0472">Membrane</keyword>
<dbReference type="Proteomes" id="UP000267096">
    <property type="component" value="Unassembled WGS sequence"/>
</dbReference>
<dbReference type="EMBL" id="UYRR01036284">
    <property type="protein sequence ID" value="VDK66674.1"/>
    <property type="molecule type" value="Genomic_DNA"/>
</dbReference>
<reference evidence="4" key="1">
    <citation type="submission" date="2017-02" db="UniProtKB">
        <authorList>
            <consortium name="WormBaseParasite"/>
        </authorList>
    </citation>
    <scope>IDENTIFICATION</scope>
</reference>
<keyword evidence="3" id="KW-1185">Reference proteome</keyword>
<evidence type="ECO:0000256" key="1">
    <source>
        <dbReference type="SAM" id="Phobius"/>
    </source>
</evidence>
<proteinExistence type="predicted"/>
<evidence type="ECO:0000313" key="2">
    <source>
        <dbReference type="EMBL" id="VDK66674.1"/>
    </source>
</evidence>
<dbReference type="WBParaSite" id="ASIM_0001952001-mRNA-1">
    <property type="protein sequence ID" value="ASIM_0001952001-mRNA-1"/>
    <property type="gene ID" value="ASIM_0001952001"/>
</dbReference>
<evidence type="ECO:0000313" key="3">
    <source>
        <dbReference type="Proteomes" id="UP000267096"/>
    </source>
</evidence>
<gene>
    <name evidence="2" type="ORF">ASIM_LOCUS18910</name>
</gene>
<keyword evidence="1" id="KW-1133">Transmembrane helix</keyword>
<reference evidence="2 3" key="2">
    <citation type="submission" date="2018-11" db="EMBL/GenBank/DDBJ databases">
        <authorList>
            <consortium name="Pathogen Informatics"/>
        </authorList>
    </citation>
    <scope>NUCLEOTIDE SEQUENCE [LARGE SCALE GENOMIC DNA]</scope>
</reference>
<accession>A0A0M3KEW2</accession>
<name>A0A0M3KEW2_ANISI</name>
<protein>
    <submittedName>
        <fullName evidence="2 4">Uncharacterized protein</fullName>
    </submittedName>
</protein>
<feature type="transmembrane region" description="Helical" evidence="1">
    <location>
        <begin position="6"/>
        <end position="26"/>
    </location>
</feature>
<evidence type="ECO:0000313" key="4">
    <source>
        <dbReference type="WBParaSite" id="ASIM_0001952001-mRNA-1"/>
    </source>
</evidence>
<keyword evidence="1" id="KW-0812">Transmembrane</keyword>
<dbReference type="OrthoDB" id="73209at2759"/>